<dbReference type="PANTHER" id="PTHR46222">
    <property type="entry name" value="PEPTIDYL-PROLYL CIS-TRANS ISOMERASE FKBP7/14"/>
    <property type="match status" value="1"/>
</dbReference>
<evidence type="ECO:0000256" key="3">
    <source>
        <dbReference type="ARBA" id="ARBA00022729"/>
    </source>
</evidence>
<feature type="domain" description="PPIase FKBP-type" evidence="10">
    <location>
        <begin position="41"/>
        <end position="129"/>
    </location>
</feature>
<comment type="catalytic activity">
    <reaction evidence="1 8">
        <text>[protein]-peptidylproline (omega=180) = [protein]-peptidylproline (omega=0)</text>
        <dbReference type="Rhea" id="RHEA:16237"/>
        <dbReference type="Rhea" id="RHEA-COMP:10747"/>
        <dbReference type="Rhea" id="RHEA-COMP:10748"/>
        <dbReference type="ChEBI" id="CHEBI:83833"/>
        <dbReference type="ChEBI" id="CHEBI:83834"/>
        <dbReference type="EC" id="5.2.1.8"/>
    </reaction>
</comment>
<evidence type="ECO:0000313" key="13">
    <source>
        <dbReference type="Proteomes" id="UP000593567"/>
    </source>
</evidence>
<evidence type="ECO:0000313" key="12">
    <source>
        <dbReference type="EMBL" id="KAF6033869.1"/>
    </source>
</evidence>
<sequence>MESTLIIVLLAVAALQIHGLEDLQIENVHEVTDCERKSAEGDNLSMHYTGTLTDGTKFDSSRDRDVPFDFVLGHGQVIQGWDRGLLGMCPGSKRRLTIPPHLAYGDQGAGDAVPPGATLIFDVELLAITDGPKQENIFKIIDTDNDLHLTSDELASYFKEQTASMSESDAANINSQQIIAEIMEHEDKDKDDVDCTIVDIHCTIVGIHCTIVDVDCTIVDIHCTIVDVDCTIVDIHCTILDIHCTILDIHCTILDIHCTILDIHCTIVDVDCTILDIHCTIVGIHCTIVDIHCTIVDIHCTILDCNVI</sequence>
<evidence type="ECO:0000259" key="11">
    <source>
        <dbReference type="PROSITE" id="PS50222"/>
    </source>
</evidence>
<dbReference type="PROSITE" id="PS50222">
    <property type="entry name" value="EF_HAND_2"/>
    <property type="match status" value="1"/>
</dbReference>
<protein>
    <recommendedName>
        <fullName evidence="2 8">peptidylprolyl isomerase</fullName>
        <ecNumber evidence="2 8">5.2.1.8</ecNumber>
    </recommendedName>
</protein>
<evidence type="ECO:0000256" key="1">
    <source>
        <dbReference type="ARBA" id="ARBA00000971"/>
    </source>
</evidence>
<dbReference type="Gene3D" id="3.10.50.40">
    <property type="match status" value="1"/>
</dbReference>
<evidence type="ECO:0000256" key="8">
    <source>
        <dbReference type="PROSITE-ProRule" id="PRU00277"/>
    </source>
</evidence>
<dbReference type="PANTHER" id="PTHR46222:SF3">
    <property type="entry name" value="PEPTIDYLPROLYL ISOMERASE"/>
    <property type="match status" value="1"/>
</dbReference>
<accession>A0A7J7K5F6</accession>
<dbReference type="InterPro" id="IPR002048">
    <property type="entry name" value="EF_hand_dom"/>
</dbReference>
<dbReference type="Proteomes" id="UP000593567">
    <property type="component" value="Unassembled WGS sequence"/>
</dbReference>
<name>A0A7J7K5F6_BUGNE</name>
<evidence type="ECO:0000256" key="5">
    <source>
        <dbReference type="ARBA" id="ARBA00023110"/>
    </source>
</evidence>
<evidence type="ECO:0000256" key="7">
    <source>
        <dbReference type="ARBA" id="ARBA00023235"/>
    </source>
</evidence>
<dbReference type="EMBL" id="VXIV02001214">
    <property type="protein sequence ID" value="KAF6033869.1"/>
    <property type="molecule type" value="Genomic_DNA"/>
</dbReference>
<feature type="signal peptide" evidence="9">
    <location>
        <begin position="1"/>
        <end position="19"/>
    </location>
</feature>
<proteinExistence type="predicted"/>
<dbReference type="CDD" id="cd00051">
    <property type="entry name" value="EFh"/>
    <property type="match status" value="1"/>
</dbReference>
<dbReference type="GO" id="GO:0005509">
    <property type="term" value="F:calcium ion binding"/>
    <property type="evidence" value="ECO:0007669"/>
    <property type="project" value="InterPro"/>
</dbReference>
<feature type="domain" description="EF-hand" evidence="11">
    <location>
        <begin position="129"/>
        <end position="164"/>
    </location>
</feature>
<dbReference type="AlphaFoldDB" id="A0A7J7K5F6"/>
<dbReference type="InterPro" id="IPR001179">
    <property type="entry name" value="PPIase_FKBP_dom"/>
</dbReference>
<dbReference type="InterPro" id="IPR052273">
    <property type="entry name" value="PPIase_FKBP"/>
</dbReference>
<dbReference type="EC" id="5.2.1.8" evidence="2 8"/>
<dbReference type="InterPro" id="IPR046357">
    <property type="entry name" value="PPIase_dom_sf"/>
</dbReference>
<dbReference type="FunFam" id="3.10.50.40:FF:000006">
    <property type="entry name" value="Peptidyl-prolyl cis-trans isomerase"/>
    <property type="match status" value="1"/>
</dbReference>
<keyword evidence="13" id="KW-1185">Reference proteome</keyword>
<reference evidence="12" key="1">
    <citation type="submission" date="2020-06" db="EMBL/GenBank/DDBJ databases">
        <title>Draft genome of Bugula neritina, a colonial animal packing powerful symbionts and potential medicines.</title>
        <authorList>
            <person name="Rayko M."/>
        </authorList>
    </citation>
    <scope>NUCLEOTIDE SEQUENCE [LARGE SCALE GENOMIC DNA]</scope>
    <source>
        <strain evidence="12">Kwan_BN1</strain>
    </source>
</reference>
<keyword evidence="7 8" id="KW-0413">Isomerase</keyword>
<gene>
    <name evidence="12" type="ORF">EB796_007820</name>
</gene>
<evidence type="ECO:0000256" key="9">
    <source>
        <dbReference type="SAM" id="SignalP"/>
    </source>
</evidence>
<organism evidence="12 13">
    <name type="scientific">Bugula neritina</name>
    <name type="common">Brown bryozoan</name>
    <name type="synonym">Sertularia neritina</name>
    <dbReference type="NCBI Taxonomy" id="10212"/>
    <lineage>
        <taxon>Eukaryota</taxon>
        <taxon>Metazoa</taxon>
        <taxon>Spiralia</taxon>
        <taxon>Lophotrochozoa</taxon>
        <taxon>Bryozoa</taxon>
        <taxon>Gymnolaemata</taxon>
        <taxon>Cheilostomatida</taxon>
        <taxon>Flustrina</taxon>
        <taxon>Buguloidea</taxon>
        <taxon>Bugulidae</taxon>
        <taxon>Bugula</taxon>
    </lineage>
</organism>
<feature type="chain" id="PRO_5029499217" description="peptidylprolyl isomerase" evidence="9">
    <location>
        <begin position="20"/>
        <end position="308"/>
    </location>
</feature>
<dbReference type="GO" id="GO:0003755">
    <property type="term" value="F:peptidyl-prolyl cis-trans isomerase activity"/>
    <property type="evidence" value="ECO:0007669"/>
    <property type="project" value="UniProtKB-KW"/>
</dbReference>
<comment type="caution">
    <text evidence="12">The sequence shown here is derived from an EMBL/GenBank/DDBJ whole genome shotgun (WGS) entry which is preliminary data.</text>
</comment>
<dbReference type="SUPFAM" id="SSF47473">
    <property type="entry name" value="EF-hand"/>
    <property type="match status" value="1"/>
</dbReference>
<keyword evidence="5 8" id="KW-0697">Rotamase</keyword>
<evidence type="ECO:0000256" key="2">
    <source>
        <dbReference type="ARBA" id="ARBA00013194"/>
    </source>
</evidence>
<dbReference type="PROSITE" id="PS50059">
    <property type="entry name" value="FKBP_PPIASE"/>
    <property type="match status" value="1"/>
</dbReference>
<dbReference type="InterPro" id="IPR011992">
    <property type="entry name" value="EF-hand-dom_pair"/>
</dbReference>
<dbReference type="Gene3D" id="1.10.238.10">
    <property type="entry name" value="EF-hand"/>
    <property type="match status" value="1"/>
</dbReference>
<evidence type="ECO:0000256" key="4">
    <source>
        <dbReference type="ARBA" id="ARBA00022737"/>
    </source>
</evidence>
<evidence type="ECO:0000259" key="10">
    <source>
        <dbReference type="PROSITE" id="PS50059"/>
    </source>
</evidence>
<keyword evidence="3 9" id="KW-0732">Signal</keyword>
<keyword evidence="6" id="KW-0325">Glycoprotein</keyword>
<dbReference type="Pfam" id="PF00254">
    <property type="entry name" value="FKBP_C"/>
    <property type="match status" value="1"/>
</dbReference>
<dbReference type="SUPFAM" id="SSF54534">
    <property type="entry name" value="FKBP-like"/>
    <property type="match status" value="1"/>
</dbReference>
<keyword evidence="4" id="KW-0677">Repeat</keyword>
<dbReference type="OrthoDB" id="1902587at2759"/>
<dbReference type="GO" id="GO:0005783">
    <property type="term" value="C:endoplasmic reticulum"/>
    <property type="evidence" value="ECO:0007669"/>
    <property type="project" value="UniProtKB-ARBA"/>
</dbReference>
<evidence type="ECO:0000256" key="6">
    <source>
        <dbReference type="ARBA" id="ARBA00023180"/>
    </source>
</evidence>